<dbReference type="Gene3D" id="2.30.110.10">
    <property type="entry name" value="Electron Transport, Fmn-binding Protein, Chain A"/>
    <property type="match status" value="1"/>
</dbReference>
<dbReference type="RefSeq" id="WP_154572436.1">
    <property type="nucleotide sequence ID" value="NZ_VUNB01000004.1"/>
</dbReference>
<gene>
    <name evidence="1" type="ORF">FYJ66_05055</name>
</gene>
<dbReference type="InterPro" id="IPR012349">
    <property type="entry name" value="Split_barrel_FMN-bd"/>
</dbReference>
<proteinExistence type="predicted"/>
<organism evidence="1">
    <name type="scientific">Baileyella intestinalis</name>
    <dbReference type="NCBI Taxonomy" id="2606709"/>
    <lineage>
        <taxon>Bacteria</taxon>
        <taxon>Bacillati</taxon>
        <taxon>Bacillota</taxon>
        <taxon>Clostridia</taxon>
        <taxon>Peptostreptococcales</taxon>
        <taxon>Anaerovoracaceae</taxon>
        <taxon>Baileyella</taxon>
    </lineage>
</organism>
<evidence type="ECO:0000313" key="1">
    <source>
        <dbReference type="EMBL" id="MST68959.1"/>
    </source>
</evidence>
<sequence length="187" mass="21249">MTDEQFSQAISFWTKKDQGEKRLDQKRLSGWIDDFLSSHKVLALAVSTRDFIRCTPLEYSWHDGALWIFTEGGMKFKALQENRHGAAAIFDPDPSFGGLKSIQVEGNIDIIEPFTDEYNSAAAFRKIPLETLKKLAEPMWLLKLVPEEMTCLNSDFKKNGYGTRQIWHSVGETGGTVRIETERAVCN</sequence>
<name>A0A6A8M9T9_9FIRM</name>
<dbReference type="AlphaFoldDB" id="A0A6A8M9T9"/>
<dbReference type="EMBL" id="VUNB01000004">
    <property type="protein sequence ID" value="MST68959.1"/>
    <property type="molecule type" value="Genomic_DNA"/>
</dbReference>
<comment type="caution">
    <text evidence="1">The sequence shown here is derived from an EMBL/GenBank/DDBJ whole genome shotgun (WGS) entry which is preliminary data.</text>
</comment>
<dbReference type="SUPFAM" id="SSF50475">
    <property type="entry name" value="FMN-binding split barrel"/>
    <property type="match status" value="1"/>
</dbReference>
<accession>A0A6A8M9T9</accession>
<protein>
    <submittedName>
        <fullName evidence="1">Pyridoxamine 5'-phosphate oxidase family protein</fullName>
    </submittedName>
</protein>
<reference evidence="1" key="1">
    <citation type="submission" date="2019-09" db="EMBL/GenBank/DDBJ databases">
        <title>In-depth cultivation of the pig gut microbiome towards novel bacterial diversity and tailored functional studies.</title>
        <authorList>
            <person name="Wylensek D."/>
            <person name="Hitch T.C.A."/>
            <person name="Clavel T."/>
        </authorList>
    </citation>
    <scope>NUCLEOTIDE SEQUENCE</scope>
    <source>
        <strain evidence="1">RF-744-FAT-WT-3</strain>
    </source>
</reference>